<feature type="compositionally biased region" description="Basic residues" evidence="10">
    <location>
        <begin position="18"/>
        <end position="29"/>
    </location>
</feature>
<keyword evidence="4 11" id="KW-0812">Transmembrane</keyword>
<dbReference type="PANTHER" id="PTHR32138">
    <property type="entry name" value="PHOSPHATIDYLETHANOLAMINE N-METHYLTRANSFERASE"/>
    <property type="match status" value="1"/>
</dbReference>
<keyword evidence="8" id="KW-0594">Phospholipid biosynthesis</keyword>
<dbReference type="eggNOG" id="ENOG502QRGH">
    <property type="taxonomic scope" value="Eukaryota"/>
</dbReference>
<dbReference type="Pfam" id="PF04191">
    <property type="entry name" value="PEMT"/>
    <property type="match status" value="2"/>
</dbReference>
<feature type="transmembrane region" description="Helical" evidence="11">
    <location>
        <begin position="469"/>
        <end position="487"/>
    </location>
</feature>
<keyword evidence="5 11" id="KW-1133">Transmembrane helix</keyword>
<evidence type="ECO:0000256" key="2">
    <source>
        <dbReference type="ARBA" id="ARBA00022516"/>
    </source>
</evidence>
<dbReference type="InterPro" id="IPR016219">
    <property type="entry name" value="Phosphatid-EA_MeTrfase_fun"/>
</dbReference>
<dbReference type="RefSeq" id="XP_005535754.1">
    <property type="nucleotide sequence ID" value="XM_005535697.1"/>
</dbReference>
<dbReference type="GO" id="GO:0004608">
    <property type="term" value="F:phosphatidylethanolamine N-methyltransferase activity"/>
    <property type="evidence" value="ECO:0007669"/>
    <property type="project" value="InterPro"/>
</dbReference>
<feature type="transmembrane region" description="Helical" evidence="11">
    <location>
        <begin position="379"/>
        <end position="399"/>
    </location>
</feature>
<evidence type="ECO:0000256" key="7">
    <source>
        <dbReference type="ARBA" id="ARBA00023136"/>
    </source>
</evidence>
<feature type="transmembrane region" description="Helical" evidence="11">
    <location>
        <begin position="580"/>
        <end position="603"/>
    </location>
</feature>
<dbReference type="Gene3D" id="1.20.120.1630">
    <property type="match status" value="1"/>
</dbReference>
<organism evidence="12 13">
    <name type="scientific">Cyanidioschyzon merolae (strain NIES-3377 / 10D)</name>
    <name type="common">Unicellular red alga</name>
    <dbReference type="NCBI Taxonomy" id="280699"/>
    <lineage>
        <taxon>Eukaryota</taxon>
        <taxon>Rhodophyta</taxon>
        <taxon>Bangiophyceae</taxon>
        <taxon>Cyanidiales</taxon>
        <taxon>Cyanidiaceae</taxon>
        <taxon>Cyanidioschyzon</taxon>
    </lineage>
</organism>
<evidence type="ECO:0000313" key="13">
    <source>
        <dbReference type="Proteomes" id="UP000007014"/>
    </source>
</evidence>
<proteinExistence type="predicted"/>
<evidence type="ECO:0000256" key="6">
    <source>
        <dbReference type="ARBA" id="ARBA00023098"/>
    </source>
</evidence>
<dbReference type="InterPro" id="IPR007318">
    <property type="entry name" value="Phopholipid_MeTrfase"/>
</dbReference>
<dbReference type="GO" id="GO:0006656">
    <property type="term" value="P:phosphatidylcholine biosynthetic process"/>
    <property type="evidence" value="ECO:0007669"/>
    <property type="project" value="UniProtKB-UniPathway"/>
</dbReference>
<evidence type="ECO:0000256" key="10">
    <source>
        <dbReference type="SAM" id="MobiDB-lite"/>
    </source>
</evidence>
<protein>
    <submittedName>
        <fullName evidence="12">Probable phosphatidylethanolamine methyltransferase</fullName>
    </submittedName>
</protein>
<dbReference type="HOGENOM" id="CLU_005987_1_0_1"/>
<dbReference type="AlphaFoldDB" id="M1VFV6"/>
<dbReference type="GO" id="GO:0012505">
    <property type="term" value="C:endomembrane system"/>
    <property type="evidence" value="ECO:0007669"/>
    <property type="project" value="UniProtKB-SubCell"/>
</dbReference>
<keyword evidence="9" id="KW-1208">Phospholipid metabolism</keyword>
<keyword evidence="6" id="KW-0443">Lipid metabolism</keyword>
<feature type="region of interest" description="Disordered" evidence="10">
    <location>
        <begin position="1"/>
        <end position="72"/>
    </location>
</feature>
<dbReference type="GeneID" id="16993044"/>
<sequence>MELPSVQENAVATLGGRRNSKSRKSRRVPSRAPSTSSLSDEASSLRSTERRRGRTSLGSPSLSTLDHDEQGPVRAGIDVTLKQSATTNSGDRVHFGVPPASPMTERAASQVQGASNAHGEELRPTQRYGTGLISGERFRVPVTRTMAALVFDVRNWGPLEFVVHALFLVQLFATFWVFPRLDPLCTDALSGSCAAGVISSVMLFLSWRLAYNVGLGWLLRRQSRHAAITHWWAGLSPKWKRIIRRCFRSSLLPDERVASRARYGPSPPWPVDFEAWAAFRCLATIVLANDGWSYLLLCCRVFHFPWIERWYARPDVWLCYLLGVALIAFSLWAKASAHRVVGDFAWYWGDFFFIMEGELTFDGVFELFPHPMYTVGYTAYYGFSLICRSYTLLIASLIAHMSQLLFLMSVEEPHIEKTYGPSERAQSPSCAAESVSPERICTVSCCSRNKIEKEAVVLANLDPFRNSDLSLLIMACMTIFTPALSGWTLTSRYYAMQVVGWMVFHWCGLGTVLYLQSTRRWWTRHFEQRGHCAAEAFRQWQRTFNMSLVMNHLVFVMLALHDAQPIRIPSVWSLVSGRTAALVGGSALIIVGASSSISAYRILGDYGWFYGDFFLEPCALSNHQGPWKRPASVEASLRPSYAGIYRYLNNPDCVLGYLWMYGLSLATESWRAFWFAVCSQALHVLFLVLVEVPHMHRTYGPHCRRAAALELLLRRQVQRIRDQPLLREVTCKVEARVDELRGRLLHKYR</sequence>
<dbReference type="EMBL" id="AP006488">
    <property type="protein sequence ID" value="BAM79468.1"/>
    <property type="molecule type" value="Genomic_DNA"/>
</dbReference>
<dbReference type="OMA" id="PPVTHDM"/>
<dbReference type="PANTHER" id="PTHR32138:SF0">
    <property type="entry name" value="PHOSPHATIDYLETHANOLAMINE N-METHYLTRANSFERASE"/>
    <property type="match status" value="1"/>
</dbReference>
<dbReference type="OrthoDB" id="4583at2759"/>
<evidence type="ECO:0000256" key="8">
    <source>
        <dbReference type="ARBA" id="ARBA00023209"/>
    </source>
</evidence>
<dbReference type="Gramene" id="CMF090CT">
    <property type="protein sequence ID" value="CMF090CT"/>
    <property type="gene ID" value="CMF090C"/>
</dbReference>
<dbReference type="Proteomes" id="UP000007014">
    <property type="component" value="Chromosome 6"/>
</dbReference>
<evidence type="ECO:0000313" key="12">
    <source>
        <dbReference type="EMBL" id="BAM79468.1"/>
    </source>
</evidence>
<evidence type="ECO:0000256" key="1">
    <source>
        <dbReference type="ARBA" id="ARBA00004127"/>
    </source>
</evidence>
<dbReference type="PIRSF" id="PIRSF000383">
    <property type="entry name" value="PEAMT"/>
    <property type="match status" value="1"/>
</dbReference>
<keyword evidence="12" id="KW-0489">Methyltransferase</keyword>
<keyword evidence="7 11" id="KW-0472">Membrane</keyword>
<dbReference type="KEGG" id="cme:CYME_CMF090C"/>
<evidence type="ECO:0000256" key="4">
    <source>
        <dbReference type="ARBA" id="ARBA00022692"/>
    </source>
</evidence>
<evidence type="ECO:0000256" key="3">
    <source>
        <dbReference type="ARBA" id="ARBA00022679"/>
    </source>
</evidence>
<keyword evidence="3" id="KW-0808">Transferase</keyword>
<gene>
    <name evidence="12" type="ORF">CYME_CMF090C</name>
</gene>
<feature type="transmembrane region" description="Helical" evidence="11">
    <location>
        <begin position="672"/>
        <end position="690"/>
    </location>
</feature>
<reference evidence="12 13" key="1">
    <citation type="journal article" date="2004" name="Nature">
        <title>Genome sequence of the ultrasmall unicellular red alga Cyanidioschyzon merolae 10D.</title>
        <authorList>
            <person name="Matsuzaki M."/>
            <person name="Misumi O."/>
            <person name="Shin-i T."/>
            <person name="Maruyama S."/>
            <person name="Takahara M."/>
            <person name="Miyagishima S."/>
            <person name="Mori T."/>
            <person name="Nishida K."/>
            <person name="Yagisawa F."/>
            <person name="Nishida K."/>
            <person name="Yoshida Y."/>
            <person name="Nishimura Y."/>
            <person name="Nakao S."/>
            <person name="Kobayashi T."/>
            <person name="Momoyama Y."/>
            <person name="Higashiyama T."/>
            <person name="Minoda A."/>
            <person name="Sano M."/>
            <person name="Nomoto H."/>
            <person name="Oishi K."/>
            <person name="Hayashi H."/>
            <person name="Ohta F."/>
            <person name="Nishizaka S."/>
            <person name="Haga S."/>
            <person name="Miura S."/>
            <person name="Morishita T."/>
            <person name="Kabeya Y."/>
            <person name="Terasawa K."/>
            <person name="Suzuki Y."/>
            <person name="Ishii Y."/>
            <person name="Asakawa S."/>
            <person name="Takano H."/>
            <person name="Ohta N."/>
            <person name="Kuroiwa H."/>
            <person name="Tanaka K."/>
            <person name="Shimizu N."/>
            <person name="Sugano S."/>
            <person name="Sato N."/>
            <person name="Nozaki H."/>
            <person name="Ogasawara N."/>
            <person name="Kohara Y."/>
            <person name="Kuroiwa T."/>
        </authorList>
    </citation>
    <scope>NUCLEOTIDE SEQUENCE [LARGE SCALE GENOMIC DNA]</scope>
    <source>
        <strain evidence="12 13">10D</strain>
    </source>
</reference>
<feature type="transmembrane region" description="Helical" evidence="11">
    <location>
        <begin position="493"/>
        <end position="515"/>
    </location>
</feature>
<accession>M1VFV6</accession>
<feature type="compositionally biased region" description="Low complexity" evidence="10">
    <location>
        <begin position="30"/>
        <end position="46"/>
    </location>
</feature>
<feature type="transmembrane region" description="Helical" evidence="11">
    <location>
        <begin position="161"/>
        <end position="178"/>
    </location>
</feature>
<dbReference type="UniPathway" id="UPA00753"/>
<comment type="subcellular location">
    <subcellularLocation>
        <location evidence="1">Endomembrane system</location>
        <topology evidence="1">Multi-pass membrane protein</topology>
    </subcellularLocation>
</comment>
<dbReference type="STRING" id="280699.M1VFV6"/>
<keyword evidence="2" id="KW-0444">Lipid biosynthesis</keyword>
<feature type="transmembrane region" description="Helical" evidence="11">
    <location>
        <begin position="198"/>
        <end position="219"/>
    </location>
</feature>
<keyword evidence="13" id="KW-1185">Reference proteome</keyword>
<reference evidence="12 13" key="2">
    <citation type="journal article" date="2007" name="BMC Biol.">
        <title>A 100%-complete sequence reveals unusually simple genomic features in the hot-spring red alga Cyanidioschyzon merolae.</title>
        <authorList>
            <person name="Nozaki H."/>
            <person name="Takano H."/>
            <person name="Misumi O."/>
            <person name="Terasawa K."/>
            <person name="Matsuzaki M."/>
            <person name="Maruyama S."/>
            <person name="Nishida K."/>
            <person name="Yagisawa F."/>
            <person name="Yoshida Y."/>
            <person name="Fujiwara T."/>
            <person name="Takio S."/>
            <person name="Tamura K."/>
            <person name="Chung S.J."/>
            <person name="Nakamura S."/>
            <person name="Kuroiwa H."/>
            <person name="Tanaka K."/>
            <person name="Sato N."/>
            <person name="Kuroiwa T."/>
        </authorList>
    </citation>
    <scope>NUCLEOTIDE SEQUENCE [LARGE SCALE GENOMIC DNA]</scope>
    <source>
        <strain evidence="12 13">10D</strain>
    </source>
</reference>
<evidence type="ECO:0000256" key="11">
    <source>
        <dbReference type="SAM" id="Phobius"/>
    </source>
</evidence>
<feature type="compositionally biased region" description="Polar residues" evidence="10">
    <location>
        <begin position="1"/>
        <end position="10"/>
    </location>
</feature>
<dbReference type="GO" id="GO:0032259">
    <property type="term" value="P:methylation"/>
    <property type="evidence" value="ECO:0007669"/>
    <property type="project" value="UniProtKB-KW"/>
</dbReference>
<name>M1VFV6_CYAM1</name>
<evidence type="ECO:0000256" key="9">
    <source>
        <dbReference type="ARBA" id="ARBA00023264"/>
    </source>
</evidence>
<feature type="transmembrane region" description="Helical" evidence="11">
    <location>
        <begin position="316"/>
        <end position="333"/>
    </location>
</feature>
<evidence type="ECO:0000256" key="5">
    <source>
        <dbReference type="ARBA" id="ARBA00022989"/>
    </source>
</evidence>